<organism evidence="2 3">
    <name type="scientific">Bursaphelenchus xylophilus</name>
    <name type="common">Pinewood nematode worm</name>
    <name type="synonym">Aphelenchoides xylophilus</name>
    <dbReference type="NCBI Taxonomy" id="6326"/>
    <lineage>
        <taxon>Eukaryota</taxon>
        <taxon>Metazoa</taxon>
        <taxon>Ecdysozoa</taxon>
        <taxon>Nematoda</taxon>
        <taxon>Chromadorea</taxon>
        <taxon>Rhabditida</taxon>
        <taxon>Tylenchina</taxon>
        <taxon>Tylenchomorpha</taxon>
        <taxon>Aphelenchoidea</taxon>
        <taxon>Aphelenchoididae</taxon>
        <taxon>Bursaphelenchus</taxon>
    </lineage>
</organism>
<name>A0A7I8X6Q4_BURXY</name>
<feature type="compositionally biased region" description="Polar residues" evidence="1">
    <location>
        <begin position="1"/>
        <end position="21"/>
    </location>
</feature>
<gene>
    <name evidence="2" type="ORF">BXYJ_LOCUS12047</name>
</gene>
<dbReference type="EMBL" id="CAJFCV020000005">
    <property type="protein sequence ID" value="CAG9123593.1"/>
    <property type="molecule type" value="Genomic_DNA"/>
</dbReference>
<dbReference type="AlphaFoldDB" id="A0A7I8X6Q4"/>
<evidence type="ECO:0000313" key="2">
    <source>
        <dbReference type="EMBL" id="CAD5231956.1"/>
    </source>
</evidence>
<dbReference type="EMBL" id="CAJFDI010000005">
    <property type="protein sequence ID" value="CAD5231956.1"/>
    <property type="molecule type" value="Genomic_DNA"/>
</dbReference>
<keyword evidence="3" id="KW-1185">Reference proteome</keyword>
<comment type="caution">
    <text evidence="2">The sequence shown here is derived from an EMBL/GenBank/DDBJ whole genome shotgun (WGS) entry which is preliminary data.</text>
</comment>
<evidence type="ECO:0000313" key="3">
    <source>
        <dbReference type="Proteomes" id="UP000659654"/>
    </source>
</evidence>
<accession>A0A7I8X6Q4</accession>
<feature type="compositionally biased region" description="Basic residues" evidence="1">
    <location>
        <begin position="22"/>
        <end position="32"/>
    </location>
</feature>
<feature type="region of interest" description="Disordered" evidence="1">
    <location>
        <begin position="1"/>
        <end position="63"/>
    </location>
</feature>
<dbReference type="Proteomes" id="UP000659654">
    <property type="component" value="Unassembled WGS sequence"/>
</dbReference>
<proteinExistence type="predicted"/>
<sequence>MVKTSMSCGTATPKKSSANRRTSMKIMRRLLGRKKDPEEEDFNLDSVSATHVSTGTSPRRRPNSVYEAGFSSPQNPRFFNQRYPLEWVNSQSIVSPIEIRIEFGPPDVRSVVDSPFARPVTVFGDRILDLLFTPDLSHCSLQII</sequence>
<evidence type="ECO:0000256" key="1">
    <source>
        <dbReference type="SAM" id="MobiDB-lite"/>
    </source>
</evidence>
<protein>
    <submittedName>
        <fullName evidence="2">(pine wood nematode) hypothetical protein</fullName>
    </submittedName>
</protein>
<dbReference type="Proteomes" id="UP000582659">
    <property type="component" value="Unassembled WGS sequence"/>
</dbReference>
<reference evidence="2" key="1">
    <citation type="submission" date="2020-09" db="EMBL/GenBank/DDBJ databases">
        <authorList>
            <person name="Kikuchi T."/>
        </authorList>
    </citation>
    <scope>NUCLEOTIDE SEQUENCE</scope>
    <source>
        <strain evidence="2">Ka4C1</strain>
    </source>
</reference>
<feature type="compositionally biased region" description="Polar residues" evidence="1">
    <location>
        <begin position="45"/>
        <end position="57"/>
    </location>
</feature>